<dbReference type="PANTHER" id="PTHR47814:SF1">
    <property type="entry name" value="PEPTIDYL-TRNA HYDROLASE ARFB"/>
    <property type="match status" value="1"/>
</dbReference>
<feature type="region of interest" description="Disordered" evidence="1">
    <location>
        <begin position="109"/>
        <end position="147"/>
    </location>
</feature>
<dbReference type="PROSITE" id="PS00745">
    <property type="entry name" value="RF_PROK_I"/>
    <property type="match status" value="1"/>
</dbReference>
<dbReference type="Proteomes" id="UP001597369">
    <property type="component" value="Unassembled WGS sequence"/>
</dbReference>
<accession>A0ABW4X255</accession>
<sequence>MTIRKNTEYKMDDIKQRGIESELEFSASRSGGAGGQNVNKVATKVELRFQVAQSLLLTEEEKQLVQERLANRINSDGYLQLVCQTERSQLRNKEACVSRFYELLRQALTKQKKRKSTKPTRASVKQRLESKRRQSDKKANRGYKRDY</sequence>
<comment type="caution">
    <text evidence="3">The sequence shown here is derived from an EMBL/GenBank/DDBJ whole genome shotgun (WGS) entry which is preliminary data.</text>
</comment>
<dbReference type="SUPFAM" id="SSF110916">
    <property type="entry name" value="Peptidyl-tRNA hydrolase domain-like"/>
    <property type="match status" value="1"/>
</dbReference>
<keyword evidence="4" id="KW-1185">Reference proteome</keyword>
<organism evidence="3 4">
    <name type="scientific">Pontibacter silvestris</name>
    <dbReference type="NCBI Taxonomy" id="2305183"/>
    <lineage>
        <taxon>Bacteria</taxon>
        <taxon>Pseudomonadati</taxon>
        <taxon>Bacteroidota</taxon>
        <taxon>Cytophagia</taxon>
        <taxon>Cytophagales</taxon>
        <taxon>Hymenobacteraceae</taxon>
        <taxon>Pontibacter</taxon>
    </lineage>
</organism>
<dbReference type="EC" id="3.1.1.29" evidence="3"/>
<dbReference type="EMBL" id="JBHUHV010000054">
    <property type="protein sequence ID" value="MFD2068681.1"/>
    <property type="molecule type" value="Genomic_DNA"/>
</dbReference>
<dbReference type="RefSeq" id="WP_317206929.1">
    <property type="nucleotide sequence ID" value="NZ_JAJJWI010000004.1"/>
</dbReference>
<reference evidence="4" key="1">
    <citation type="journal article" date="2019" name="Int. J. Syst. Evol. Microbiol.">
        <title>The Global Catalogue of Microorganisms (GCM) 10K type strain sequencing project: providing services to taxonomists for standard genome sequencing and annotation.</title>
        <authorList>
            <consortium name="The Broad Institute Genomics Platform"/>
            <consortium name="The Broad Institute Genome Sequencing Center for Infectious Disease"/>
            <person name="Wu L."/>
            <person name="Ma J."/>
        </authorList>
    </citation>
    <scope>NUCLEOTIDE SEQUENCE [LARGE SCALE GENOMIC DNA]</scope>
    <source>
        <strain evidence="4">JCM 16545</strain>
    </source>
</reference>
<dbReference type="PANTHER" id="PTHR47814">
    <property type="entry name" value="PEPTIDYL-TRNA HYDROLASE ARFB"/>
    <property type="match status" value="1"/>
</dbReference>
<gene>
    <name evidence="3" type="primary">arfB</name>
    <name evidence="3" type="ORF">ACFSKU_17460</name>
</gene>
<evidence type="ECO:0000259" key="2">
    <source>
        <dbReference type="PROSITE" id="PS00745"/>
    </source>
</evidence>
<dbReference type="GO" id="GO:0004045">
    <property type="term" value="F:peptidyl-tRNA hydrolase activity"/>
    <property type="evidence" value="ECO:0007669"/>
    <property type="project" value="UniProtKB-EC"/>
</dbReference>
<proteinExistence type="predicted"/>
<evidence type="ECO:0000313" key="3">
    <source>
        <dbReference type="EMBL" id="MFD2068681.1"/>
    </source>
</evidence>
<protein>
    <submittedName>
        <fullName evidence="3">Alternative ribosome rescue aminoacyl-tRNA hydrolase ArfB</fullName>
        <ecNumber evidence="3">3.1.1.29</ecNumber>
    </submittedName>
</protein>
<dbReference type="Pfam" id="PF00472">
    <property type="entry name" value="RF-1"/>
    <property type="match status" value="1"/>
</dbReference>
<evidence type="ECO:0000256" key="1">
    <source>
        <dbReference type="SAM" id="MobiDB-lite"/>
    </source>
</evidence>
<feature type="domain" description="Prokaryotic-type class I peptide chain release factors" evidence="2">
    <location>
        <begin position="29"/>
        <end position="45"/>
    </location>
</feature>
<keyword evidence="3" id="KW-0378">Hydrolase</keyword>
<name>A0ABW4X255_9BACT</name>
<feature type="compositionally biased region" description="Basic and acidic residues" evidence="1">
    <location>
        <begin position="126"/>
        <end position="147"/>
    </location>
</feature>
<dbReference type="Gene3D" id="3.30.160.20">
    <property type="match status" value="1"/>
</dbReference>
<evidence type="ECO:0000313" key="4">
    <source>
        <dbReference type="Proteomes" id="UP001597369"/>
    </source>
</evidence>
<dbReference type="NCBIfam" id="NF006718">
    <property type="entry name" value="PRK09256.1"/>
    <property type="match status" value="1"/>
</dbReference>
<dbReference type="InterPro" id="IPR000352">
    <property type="entry name" value="Pep_chain_release_fac_I"/>
</dbReference>